<keyword evidence="1" id="KW-1133">Transmembrane helix</keyword>
<keyword evidence="1" id="KW-0472">Membrane</keyword>
<reference evidence="2" key="1">
    <citation type="submission" date="2015-06" db="EMBL/GenBank/DDBJ databases">
        <title>Genomic characterization of STP4-a, a novel T4 virulent phage infecting Salmonella.</title>
        <authorList>
            <person name="Li M."/>
            <person name="Wang J."/>
            <person name="Lin H."/>
            <person name="Han F."/>
        </authorList>
    </citation>
    <scope>NUCLEOTIDE SEQUENCE [LARGE SCALE GENOMIC DNA]</scope>
</reference>
<dbReference type="RefSeq" id="YP_009126300.1">
    <property type="nucleotide sequence ID" value="NC_026607.2"/>
</dbReference>
<dbReference type="KEGG" id="vg:23681110"/>
<sequence length="84" mass="10045">MVTLLLAQLWWIMPIIVTLVYLTCGWFITNALVKRGTIEDTSSYLFVLLLWLPVFILTGLWHILKWLFMLPKRFAERQLEKYSK</sequence>
<feature type="transmembrane region" description="Helical" evidence="1">
    <location>
        <begin position="12"/>
        <end position="33"/>
    </location>
</feature>
<proteinExistence type="predicted"/>
<organism evidence="2 3">
    <name type="scientific">Salmonella phage STP4-a</name>
    <dbReference type="NCBI Taxonomy" id="1445860"/>
    <lineage>
        <taxon>Viruses</taxon>
        <taxon>Duplodnaviria</taxon>
        <taxon>Heunggongvirae</taxon>
        <taxon>Uroviricota</taxon>
        <taxon>Caudoviricetes</taxon>
        <taxon>Pantevenvirales</taxon>
        <taxon>Straboviridae</taxon>
        <taxon>Tevenvirinae</taxon>
        <taxon>Gelderlandvirus</taxon>
        <taxon>Gelderlandvirus stp4a</taxon>
    </lineage>
</organism>
<protein>
    <recommendedName>
        <fullName evidence="4">Transmembrane protein</fullName>
    </recommendedName>
</protein>
<keyword evidence="1" id="KW-0812">Transmembrane</keyword>
<dbReference type="GeneID" id="23681110"/>
<dbReference type="Proteomes" id="UP000032000">
    <property type="component" value="Segment"/>
</dbReference>
<dbReference type="EMBL" id="KJ000058">
    <property type="protein sequence ID" value="AHJ86947.1"/>
    <property type="molecule type" value="Genomic_DNA"/>
</dbReference>
<feature type="transmembrane region" description="Helical" evidence="1">
    <location>
        <begin position="45"/>
        <end position="64"/>
    </location>
</feature>
<evidence type="ECO:0000256" key="1">
    <source>
        <dbReference type="SAM" id="Phobius"/>
    </source>
</evidence>
<accession>A0A0B4L9B7</accession>
<evidence type="ECO:0000313" key="3">
    <source>
        <dbReference type="Proteomes" id="UP000032000"/>
    </source>
</evidence>
<evidence type="ECO:0000313" key="2">
    <source>
        <dbReference type="EMBL" id="AHJ86947.1"/>
    </source>
</evidence>
<evidence type="ECO:0008006" key="4">
    <source>
        <dbReference type="Google" id="ProtNLM"/>
    </source>
</evidence>
<gene>
    <name evidence="2" type="ORF">STP4a_092</name>
</gene>
<name>A0A0B4L9B7_9CAUD</name>
<keyword evidence="3" id="KW-1185">Reference proteome</keyword>